<comment type="caution">
    <text evidence="9">The sequence shown here is derived from an EMBL/GenBank/DDBJ whole genome shotgun (WGS) entry which is preliminary data.</text>
</comment>
<keyword evidence="2 4" id="KW-0663">Pyridoxal phosphate</keyword>
<protein>
    <recommendedName>
        <fullName evidence="4">Alanine racemase</fullName>
        <ecNumber evidence="4">5.1.1.1</ecNumber>
    </recommendedName>
</protein>
<dbReference type="Proteomes" id="UP000033448">
    <property type="component" value="Unassembled WGS sequence"/>
</dbReference>
<dbReference type="Gene3D" id="3.20.20.10">
    <property type="entry name" value="Alanine racemase"/>
    <property type="match status" value="1"/>
</dbReference>
<dbReference type="EMBL" id="JYIT01000080">
    <property type="protein sequence ID" value="KJL21917.1"/>
    <property type="molecule type" value="Genomic_DNA"/>
</dbReference>
<evidence type="ECO:0000256" key="3">
    <source>
        <dbReference type="ARBA" id="ARBA00023235"/>
    </source>
</evidence>
<dbReference type="HAMAP" id="MF_01201">
    <property type="entry name" value="Ala_racemase"/>
    <property type="match status" value="1"/>
</dbReference>
<evidence type="ECO:0000259" key="8">
    <source>
        <dbReference type="SMART" id="SM01005"/>
    </source>
</evidence>
<evidence type="ECO:0000256" key="4">
    <source>
        <dbReference type="HAMAP-Rule" id="MF_01201"/>
    </source>
</evidence>
<dbReference type="InterPro" id="IPR000821">
    <property type="entry name" value="Ala_racemase"/>
</dbReference>
<feature type="binding site" evidence="4 6">
    <location>
        <position position="308"/>
    </location>
    <ligand>
        <name>substrate</name>
    </ligand>
</feature>
<evidence type="ECO:0000256" key="7">
    <source>
        <dbReference type="SAM" id="MobiDB-lite"/>
    </source>
</evidence>
<organism evidence="9 10">
    <name type="scientific">Microbacterium azadirachtae</name>
    <dbReference type="NCBI Taxonomy" id="582680"/>
    <lineage>
        <taxon>Bacteria</taxon>
        <taxon>Bacillati</taxon>
        <taxon>Actinomycetota</taxon>
        <taxon>Actinomycetes</taxon>
        <taxon>Micrococcales</taxon>
        <taxon>Microbacteriaceae</taxon>
        <taxon>Microbacterium</taxon>
    </lineage>
</organism>
<dbReference type="SUPFAM" id="SSF51419">
    <property type="entry name" value="PLP-binding barrel"/>
    <property type="match status" value="1"/>
</dbReference>
<comment type="similarity">
    <text evidence="4">Belongs to the alanine racemase family.</text>
</comment>
<comment type="pathway">
    <text evidence="4">Amino-acid biosynthesis; D-alanine biosynthesis; D-alanine from L-alanine: step 1/1.</text>
</comment>
<evidence type="ECO:0000256" key="1">
    <source>
        <dbReference type="ARBA" id="ARBA00001933"/>
    </source>
</evidence>
<feature type="domain" description="Alanine racemase C-terminal" evidence="8">
    <location>
        <begin position="239"/>
        <end position="366"/>
    </location>
</feature>
<comment type="catalytic activity">
    <reaction evidence="4">
        <text>L-alanine = D-alanine</text>
        <dbReference type="Rhea" id="RHEA:20249"/>
        <dbReference type="ChEBI" id="CHEBI:57416"/>
        <dbReference type="ChEBI" id="CHEBI:57972"/>
        <dbReference type="EC" id="5.1.1.1"/>
    </reaction>
</comment>
<evidence type="ECO:0000256" key="6">
    <source>
        <dbReference type="PIRSR" id="PIRSR600821-52"/>
    </source>
</evidence>
<name>A0A0F0KLZ3_9MICO</name>
<dbReference type="OrthoDB" id="9813814at2"/>
<dbReference type="EC" id="5.1.1.1" evidence="4"/>
<feature type="binding site" evidence="4 6">
    <location>
        <position position="131"/>
    </location>
    <ligand>
        <name>substrate</name>
    </ligand>
</feature>
<comment type="function">
    <text evidence="4">Catalyzes the interconversion of L-alanine and D-alanine. May also act on other amino acids.</text>
</comment>
<dbReference type="SUPFAM" id="SSF50621">
    <property type="entry name" value="Alanine racemase C-terminal domain-like"/>
    <property type="match status" value="1"/>
</dbReference>
<dbReference type="GO" id="GO:0030632">
    <property type="term" value="P:D-alanine biosynthetic process"/>
    <property type="evidence" value="ECO:0007669"/>
    <property type="project" value="UniProtKB-UniRule"/>
</dbReference>
<dbReference type="SMART" id="SM01005">
    <property type="entry name" value="Ala_racemase_C"/>
    <property type="match status" value="1"/>
</dbReference>
<evidence type="ECO:0000256" key="5">
    <source>
        <dbReference type="PIRSR" id="PIRSR600821-50"/>
    </source>
</evidence>
<dbReference type="PRINTS" id="PR00992">
    <property type="entry name" value="ALARACEMASE"/>
</dbReference>
<dbReference type="InterPro" id="IPR011079">
    <property type="entry name" value="Ala_racemase_C"/>
</dbReference>
<feature type="modified residue" description="N6-(pyridoxal phosphate)lysine" evidence="4 5">
    <location>
        <position position="35"/>
    </location>
</feature>
<dbReference type="RefSeq" id="WP_082072356.1">
    <property type="nucleotide sequence ID" value="NZ_JYIT01000080.1"/>
</dbReference>
<sequence>MRSPASELVVHEDALRENTARFHALTGGRLMAVLKADAFGHGDIVSSVLESGAGSIGVTSIDEALALRRAGVDAPILSWLNTPDADVETALRARIDLAVPNLELLFAIAAAAQATGTVARLHLHIDVGTGRDGCPPREWATLCALAWEHEGTGAVRVVGVMGHLSCADDPRSGQNVRERLMFDNAVRTARRRALRPHLLHLAATAATLTGTAAGYDLHRIGAGLFGIDPSRTTDDLRPALTLTSTVVSSREAPAGTGVGYGHDFVTPSRTCLALLPLGYADGLPRAASGRAEVLVRGRRRPLVGRFSMDMVVVDTGDALLRPGERVTVFGPGRDGEPTVAEWAAWARTIEHEIVTGVGARGSRIRRTLDASPRTTSLPGEARCLSTPPAGSPSSEAARTPSMRSPSRPRPASREPSAR</sequence>
<reference evidence="9 10" key="1">
    <citation type="submission" date="2015-02" db="EMBL/GenBank/DDBJ databases">
        <title>Draft genome sequences of ten Microbacterium spp. with emphasis on heavy metal contaminated environments.</title>
        <authorList>
            <person name="Corretto E."/>
        </authorList>
    </citation>
    <scope>NUCLEOTIDE SEQUENCE [LARGE SCALE GENOMIC DNA]</scope>
    <source>
        <strain evidence="9 10">DSM 23848</strain>
    </source>
</reference>
<evidence type="ECO:0000313" key="10">
    <source>
        <dbReference type="Proteomes" id="UP000033448"/>
    </source>
</evidence>
<feature type="region of interest" description="Disordered" evidence="7">
    <location>
        <begin position="369"/>
        <end position="418"/>
    </location>
</feature>
<dbReference type="CDD" id="cd00430">
    <property type="entry name" value="PLPDE_III_AR"/>
    <property type="match status" value="1"/>
</dbReference>
<keyword evidence="10" id="KW-1185">Reference proteome</keyword>
<dbReference type="InterPro" id="IPR029066">
    <property type="entry name" value="PLP-binding_barrel"/>
</dbReference>
<dbReference type="Pfam" id="PF01168">
    <property type="entry name" value="Ala_racemase_N"/>
    <property type="match status" value="1"/>
</dbReference>
<dbReference type="GO" id="GO:0009252">
    <property type="term" value="P:peptidoglycan biosynthetic process"/>
    <property type="evidence" value="ECO:0007669"/>
    <property type="project" value="TreeGrafter"/>
</dbReference>
<feature type="compositionally biased region" description="Low complexity" evidence="7">
    <location>
        <begin position="396"/>
        <end position="405"/>
    </location>
</feature>
<dbReference type="Gene3D" id="2.40.37.10">
    <property type="entry name" value="Lyase, Ornithine Decarboxylase, Chain A, domain 1"/>
    <property type="match status" value="1"/>
</dbReference>
<feature type="active site" description="Proton acceptor; specific for D-alanine" evidence="4">
    <location>
        <position position="35"/>
    </location>
</feature>
<dbReference type="GO" id="GO:0030170">
    <property type="term" value="F:pyridoxal phosphate binding"/>
    <property type="evidence" value="ECO:0007669"/>
    <property type="project" value="UniProtKB-UniRule"/>
</dbReference>
<dbReference type="UniPathway" id="UPA00042">
    <property type="reaction ID" value="UER00497"/>
</dbReference>
<dbReference type="InterPro" id="IPR009006">
    <property type="entry name" value="Ala_racemase/Decarboxylase_C"/>
</dbReference>
<accession>A0A0F0KLZ3</accession>
<evidence type="ECO:0000256" key="2">
    <source>
        <dbReference type="ARBA" id="ARBA00022898"/>
    </source>
</evidence>
<dbReference type="AlphaFoldDB" id="A0A0F0KLZ3"/>
<keyword evidence="3 4" id="KW-0413">Isomerase</keyword>
<evidence type="ECO:0000313" key="9">
    <source>
        <dbReference type="EMBL" id="KJL21917.1"/>
    </source>
</evidence>
<dbReference type="GO" id="GO:0005829">
    <property type="term" value="C:cytosol"/>
    <property type="evidence" value="ECO:0007669"/>
    <property type="project" value="TreeGrafter"/>
</dbReference>
<dbReference type="PANTHER" id="PTHR30511:SF0">
    <property type="entry name" value="ALANINE RACEMASE, CATABOLIC-RELATED"/>
    <property type="match status" value="1"/>
</dbReference>
<comment type="cofactor">
    <cofactor evidence="1 4 5">
        <name>pyridoxal 5'-phosphate</name>
        <dbReference type="ChEBI" id="CHEBI:597326"/>
    </cofactor>
</comment>
<feature type="active site" description="Proton acceptor; specific for L-alanine" evidence="4">
    <location>
        <position position="260"/>
    </location>
</feature>
<proteinExistence type="inferred from homology"/>
<dbReference type="NCBIfam" id="TIGR00492">
    <property type="entry name" value="alr"/>
    <property type="match status" value="1"/>
</dbReference>
<dbReference type="PANTHER" id="PTHR30511">
    <property type="entry name" value="ALANINE RACEMASE"/>
    <property type="match status" value="1"/>
</dbReference>
<dbReference type="Pfam" id="PF00842">
    <property type="entry name" value="Ala_racemase_C"/>
    <property type="match status" value="1"/>
</dbReference>
<dbReference type="PATRIC" id="fig|582680.7.peg.2509"/>
<gene>
    <name evidence="9" type="primary">alr_2</name>
    <name evidence="9" type="ORF">RL72_02456</name>
</gene>
<dbReference type="GO" id="GO:0008784">
    <property type="term" value="F:alanine racemase activity"/>
    <property type="evidence" value="ECO:0007669"/>
    <property type="project" value="UniProtKB-UniRule"/>
</dbReference>
<dbReference type="InterPro" id="IPR001608">
    <property type="entry name" value="Ala_racemase_N"/>
</dbReference>